<dbReference type="KEGG" id="cmb:CSW64_11690"/>
<dbReference type="AlphaFoldDB" id="A0A2D2AYF9"/>
<dbReference type="RefSeq" id="WP_099622274.1">
    <property type="nucleotide sequence ID" value="NZ_CP024201.1"/>
</dbReference>
<protein>
    <submittedName>
        <fullName evidence="2">Uncharacterized protein</fullName>
    </submittedName>
</protein>
<keyword evidence="1" id="KW-0812">Transmembrane</keyword>
<keyword evidence="1" id="KW-0472">Membrane</keyword>
<gene>
    <name evidence="2" type="ORF">CSW64_11690</name>
</gene>
<sequence length="100" mass="10530">MENPLFVRKLDRSVVMGELKSAGSKDPDILQATRSRLLASSKSARLAGWGLIGCGVVFGLTIIGLPATIAMVPMGVIALLRAQGNISTVDRVFAEYTGAI</sequence>
<dbReference type="OrthoDB" id="7204660at2"/>
<evidence type="ECO:0000313" key="2">
    <source>
        <dbReference type="EMBL" id="ATQ43023.1"/>
    </source>
</evidence>
<dbReference type="Proteomes" id="UP000228945">
    <property type="component" value="Chromosome"/>
</dbReference>
<name>A0A2D2AYF9_9CAUL</name>
<evidence type="ECO:0000313" key="3">
    <source>
        <dbReference type="Proteomes" id="UP000228945"/>
    </source>
</evidence>
<feature type="transmembrane region" description="Helical" evidence="1">
    <location>
        <begin position="46"/>
        <end position="72"/>
    </location>
</feature>
<reference evidence="2 3" key="1">
    <citation type="submission" date="2017-10" db="EMBL/GenBank/DDBJ databases">
        <title>Genome sequence of Caulobacter mirabilis FWC38.</title>
        <authorList>
            <person name="Fiebig A."/>
            <person name="Crosson S."/>
        </authorList>
    </citation>
    <scope>NUCLEOTIDE SEQUENCE [LARGE SCALE GENOMIC DNA]</scope>
    <source>
        <strain evidence="2 3">FWC 38</strain>
    </source>
</reference>
<accession>A0A2D2AYF9</accession>
<keyword evidence="3" id="KW-1185">Reference proteome</keyword>
<organism evidence="2 3">
    <name type="scientific">Caulobacter mirabilis</name>
    <dbReference type="NCBI Taxonomy" id="69666"/>
    <lineage>
        <taxon>Bacteria</taxon>
        <taxon>Pseudomonadati</taxon>
        <taxon>Pseudomonadota</taxon>
        <taxon>Alphaproteobacteria</taxon>
        <taxon>Caulobacterales</taxon>
        <taxon>Caulobacteraceae</taxon>
        <taxon>Caulobacter</taxon>
    </lineage>
</organism>
<evidence type="ECO:0000256" key="1">
    <source>
        <dbReference type="SAM" id="Phobius"/>
    </source>
</evidence>
<dbReference type="EMBL" id="CP024201">
    <property type="protein sequence ID" value="ATQ43023.1"/>
    <property type="molecule type" value="Genomic_DNA"/>
</dbReference>
<proteinExistence type="predicted"/>
<keyword evidence="1" id="KW-1133">Transmembrane helix</keyword>